<dbReference type="Proteomes" id="UP000324705">
    <property type="component" value="Chromosome 7B"/>
</dbReference>
<proteinExistence type="predicted"/>
<feature type="compositionally biased region" description="Basic and acidic residues" evidence="1">
    <location>
        <begin position="38"/>
        <end position="52"/>
    </location>
</feature>
<name>A0A9R1A468_TRITD</name>
<gene>
    <name evidence="2" type="ORF">TRITD_7Bv1G141140</name>
</gene>
<keyword evidence="3" id="KW-1185">Reference proteome</keyword>
<feature type="region of interest" description="Disordered" evidence="1">
    <location>
        <begin position="169"/>
        <end position="214"/>
    </location>
</feature>
<organism evidence="2 3">
    <name type="scientific">Triticum turgidum subsp. durum</name>
    <name type="common">Durum wheat</name>
    <name type="synonym">Triticum durum</name>
    <dbReference type="NCBI Taxonomy" id="4567"/>
    <lineage>
        <taxon>Eukaryota</taxon>
        <taxon>Viridiplantae</taxon>
        <taxon>Streptophyta</taxon>
        <taxon>Embryophyta</taxon>
        <taxon>Tracheophyta</taxon>
        <taxon>Spermatophyta</taxon>
        <taxon>Magnoliopsida</taxon>
        <taxon>Liliopsida</taxon>
        <taxon>Poales</taxon>
        <taxon>Poaceae</taxon>
        <taxon>BOP clade</taxon>
        <taxon>Pooideae</taxon>
        <taxon>Triticodae</taxon>
        <taxon>Triticeae</taxon>
        <taxon>Triticinae</taxon>
        <taxon>Triticum</taxon>
    </lineage>
</organism>
<accession>A0A9R1A468</accession>
<dbReference type="EMBL" id="LT934124">
    <property type="protein sequence ID" value="VAI89269.1"/>
    <property type="molecule type" value="Genomic_DNA"/>
</dbReference>
<dbReference type="AlphaFoldDB" id="A0A9R1A468"/>
<reference evidence="2 3" key="1">
    <citation type="submission" date="2017-09" db="EMBL/GenBank/DDBJ databases">
        <authorList>
            <consortium name="International Durum Wheat Genome Sequencing Consortium (IDWGSC)"/>
            <person name="Milanesi L."/>
        </authorList>
    </citation>
    <scope>NUCLEOTIDE SEQUENCE [LARGE SCALE GENOMIC DNA]</scope>
    <source>
        <strain evidence="3">cv. Svevo</strain>
    </source>
</reference>
<sequence>MAGKDDSATNPVLGRNSTGQKMVTGEEGSTNRTLDLCTGERSRGTDGEGTLERCTTEPIVVTGEHTILKRKAKEEMYPSPEQEKVSFPNPFARKSAIDEMVATAKLPMRADVTVAAPIQQVPRQEGTKTTEPMMVDPFLGQEIVKVVSDIQADPEIGEAVSDLQAEFEIEEADSDPQPEDQDGYDDEAEDDYGYEDEDEDDYDYESGYEDEDDWESEFLEQRPKVKAVLLNFPEAAKLEPHELDAAVERILEQSKPENASVAASGKVRLLSADIQAILARNRQPPIIHDLASKGTLYPADLIRRREELDKEFEKVQDDFEEFQAKVRTDLIEKGYTEVNEDYYDNRDKFDDGLQDRLQEEWNKIDFSRFYIAKNDKGIAYYSEEHGCYI</sequence>
<feature type="region of interest" description="Disordered" evidence="1">
    <location>
        <begin position="1"/>
        <end position="52"/>
    </location>
</feature>
<evidence type="ECO:0000256" key="1">
    <source>
        <dbReference type="SAM" id="MobiDB-lite"/>
    </source>
</evidence>
<dbReference type="Gramene" id="TRITD7Bv1G141140.1">
    <property type="protein sequence ID" value="TRITD7Bv1G141140.1"/>
    <property type="gene ID" value="TRITD7Bv1G141140"/>
</dbReference>
<protein>
    <submittedName>
        <fullName evidence="2">Uncharacterized protein</fullName>
    </submittedName>
</protein>
<evidence type="ECO:0000313" key="3">
    <source>
        <dbReference type="Proteomes" id="UP000324705"/>
    </source>
</evidence>
<dbReference type="PANTHER" id="PTHR35166">
    <property type="entry name" value="OS05G0193700 PROTEIN-RELATED"/>
    <property type="match status" value="1"/>
</dbReference>
<feature type="compositionally biased region" description="Polar residues" evidence="1">
    <location>
        <begin position="15"/>
        <end position="33"/>
    </location>
</feature>
<evidence type="ECO:0000313" key="2">
    <source>
        <dbReference type="EMBL" id="VAI89269.1"/>
    </source>
</evidence>
<dbReference type="PANTHER" id="PTHR35166:SF11">
    <property type="entry name" value="OS05G0151550 PROTEIN"/>
    <property type="match status" value="1"/>
</dbReference>